<dbReference type="EMBL" id="MVBO01000233">
    <property type="protein sequence ID" value="OZJ01816.1"/>
    <property type="molecule type" value="Genomic_DNA"/>
</dbReference>
<name>A0A261XTX4_9FUNG</name>
<keyword evidence="16" id="KW-1185">Reference proteome</keyword>
<feature type="non-terminal residue" evidence="15">
    <location>
        <position position="598"/>
    </location>
</feature>
<evidence type="ECO:0000256" key="9">
    <source>
        <dbReference type="ARBA" id="ARBA00023054"/>
    </source>
</evidence>
<proteinExistence type="inferred from homology"/>
<feature type="compositionally biased region" description="Basic and acidic residues" evidence="14">
    <location>
        <begin position="451"/>
        <end position="466"/>
    </location>
</feature>
<dbReference type="Proteomes" id="UP000242875">
    <property type="component" value="Unassembled WGS sequence"/>
</dbReference>
<organism evidence="15 16">
    <name type="scientific">Bifiguratus adelaidae</name>
    <dbReference type="NCBI Taxonomy" id="1938954"/>
    <lineage>
        <taxon>Eukaryota</taxon>
        <taxon>Fungi</taxon>
        <taxon>Fungi incertae sedis</taxon>
        <taxon>Mucoromycota</taxon>
        <taxon>Mucoromycotina</taxon>
        <taxon>Endogonomycetes</taxon>
        <taxon>Endogonales</taxon>
        <taxon>Endogonales incertae sedis</taxon>
        <taxon>Bifiguratus</taxon>
    </lineage>
</organism>
<keyword evidence="8" id="KW-0007">Acetylation</keyword>
<dbReference type="AlphaFoldDB" id="A0A261XTX4"/>
<dbReference type="GO" id="GO:0005869">
    <property type="term" value="C:dynactin complex"/>
    <property type="evidence" value="ECO:0007669"/>
    <property type="project" value="InterPro"/>
</dbReference>
<evidence type="ECO:0000256" key="6">
    <source>
        <dbReference type="ARBA" id="ARBA00022553"/>
    </source>
</evidence>
<evidence type="ECO:0000256" key="5">
    <source>
        <dbReference type="ARBA" id="ARBA00022499"/>
    </source>
</evidence>
<feature type="region of interest" description="Disordered" evidence="14">
    <location>
        <begin position="441"/>
        <end position="471"/>
    </location>
</feature>
<keyword evidence="9" id="KW-0175">Coiled coil</keyword>
<evidence type="ECO:0000256" key="7">
    <source>
        <dbReference type="ARBA" id="ARBA00022843"/>
    </source>
</evidence>
<evidence type="ECO:0000256" key="11">
    <source>
        <dbReference type="ARBA" id="ARBA00034776"/>
    </source>
</evidence>
<evidence type="ECO:0000313" key="15">
    <source>
        <dbReference type="EMBL" id="OZJ01816.1"/>
    </source>
</evidence>
<evidence type="ECO:0000256" key="4">
    <source>
        <dbReference type="ARBA" id="ARBA00022490"/>
    </source>
</evidence>
<evidence type="ECO:0000256" key="8">
    <source>
        <dbReference type="ARBA" id="ARBA00022990"/>
    </source>
</evidence>
<feature type="region of interest" description="Disordered" evidence="14">
    <location>
        <begin position="377"/>
        <end position="397"/>
    </location>
</feature>
<accession>A0A261XTX4</accession>
<evidence type="ECO:0000256" key="10">
    <source>
        <dbReference type="ARBA" id="ARBA00023212"/>
    </source>
</evidence>
<comment type="subunit">
    <text evidence="13">Subunit of dynactin, a multiprotein complex part of a tripartite complex with dynein and a adapter, such as BICDL1, BICD2 or HOOK3. The dynactin complex is built around ACTR1A/ACTB filament and consists of an actin-related filament composed of a shoulder domain, a pointed end and a barbed end. Its length is defined by its flexible shoulder domain. The soulder is composed of 2 DCTN1 subunits, 4 DCTN2 and 2 DCTN3. The 4 DCNT2 (via N-terminus) bind the ACTR1A filament and act as molecular rulers to determine the length. The pointed end is important for binding dynein-dynactin cargo adapters. Consists of 4 subunits: ACTR10, DCNT4, DCTN5 and DCTN6. The barbed end is composed of a CAPZA1:CAPZB heterodimers, which binds ACTR1A/ACTB filament and dynactin and stabilizes dynactin. Interacts with ATP7B, but not ATP7A, in a copper-dependent manner. Interacts with ANK2; this interaction is required for localization at costameres. Interacts with N4BP2L1.</text>
</comment>
<dbReference type="InterPro" id="IPR008603">
    <property type="entry name" value="DCTN4"/>
</dbReference>
<comment type="subcellular location">
    <subcellularLocation>
        <location evidence="1">Cytoplasm</location>
        <location evidence="1">Cytoskeleton</location>
        <location evidence="1">Microtubule organizing center</location>
        <location evidence="1">Centrosome</location>
    </subcellularLocation>
    <subcellularLocation>
        <location evidence="2">Cytoplasm</location>
        <location evidence="2">Cytoskeleton</location>
        <location evidence="2">Stress fiber</location>
    </subcellularLocation>
    <subcellularLocation>
        <location evidence="3">Cytoplasm</location>
        <location evidence="3">Myofibril</location>
    </subcellularLocation>
</comment>
<comment type="similarity">
    <text evidence="11">Belongs to the dynactin subunit 4 family.</text>
</comment>
<dbReference type="PANTHER" id="PTHR13034:SF2">
    <property type="entry name" value="DYNACTIN SUBUNIT 4"/>
    <property type="match status" value="1"/>
</dbReference>
<gene>
    <name evidence="15" type="ORF">BZG36_04815</name>
</gene>
<comment type="caution">
    <text evidence="15">The sequence shown here is derived from an EMBL/GenBank/DDBJ whole genome shotgun (WGS) entry which is preliminary data.</text>
</comment>
<evidence type="ECO:0000256" key="3">
    <source>
        <dbReference type="ARBA" id="ARBA00004657"/>
    </source>
</evidence>
<protein>
    <recommendedName>
        <fullName evidence="12">Dynactin subunit 4</fullName>
    </recommendedName>
</protein>
<evidence type="ECO:0000313" key="16">
    <source>
        <dbReference type="Proteomes" id="UP000242875"/>
    </source>
</evidence>
<dbReference type="OrthoDB" id="283815at2759"/>
<keyword evidence="10" id="KW-0206">Cytoskeleton</keyword>
<keyword evidence="6" id="KW-0597">Phosphoprotein</keyword>
<dbReference type="GO" id="GO:0001725">
    <property type="term" value="C:stress fiber"/>
    <property type="evidence" value="ECO:0007669"/>
    <property type="project" value="UniProtKB-SubCell"/>
</dbReference>
<keyword evidence="7" id="KW-0832">Ubl conjugation</keyword>
<reference evidence="15 16" key="1">
    <citation type="journal article" date="2017" name="Mycologia">
        <title>Bifiguratus adelaidae, gen. et sp. nov., a new member of Mucoromycotina in endophytic and soil-dwelling habitats.</title>
        <authorList>
            <person name="Torres-Cruz T.J."/>
            <person name="Billingsley Tobias T.L."/>
            <person name="Almatruk M."/>
            <person name="Hesse C."/>
            <person name="Kuske C.R."/>
            <person name="Desiro A."/>
            <person name="Benucci G.M."/>
            <person name="Bonito G."/>
            <person name="Stajich J.E."/>
            <person name="Dunlap C."/>
            <person name="Arnold A.E."/>
            <person name="Porras-Alfaro A."/>
        </authorList>
    </citation>
    <scope>NUCLEOTIDE SEQUENCE [LARGE SCALE GENOMIC DNA]</scope>
    <source>
        <strain evidence="15 16">AZ0501</strain>
    </source>
</reference>
<evidence type="ECO:0000256" key="12">
    <source>
        <dbReference type="ARBA" id="ARBA00034864"/>
    </source>
</evidence>
<keyword evidence="5" id="KW-1017">Isopeptide bond</keyword>
<dbReference type="PANTHER" id="PTHR13034">
    <property type="entry name" value="DYNACTIN P62 SUBUNIT"/>
    <property type="match status" value="1"/>
</dbReference>
<evidence type="ECO:0000256" key="13">
    <source>
        <dbReference type="ARBA" id="ARBA00093507"/>
    </source>
</evidence>
<evidence type="ECO:0000256" key="14">
    <source>
        <dbReference type="SAM" id="MobiDB-lite"/>
    </source>
</evidence>
<dbReference type="Pfam" id="PF05502">
    <property type="entry name" value="Dynactin_p62"/>
    <property type="match status" value="2"/>
</dbReference>
<keyword evidence="4" id="KW-0963">Cytoplasm</keyword>
<evidence type="ECO:0000256" key="1">
    <source>
        <dbReference type="ARBA" id="ARBA00004300"/>
    </source>
</evidence>
<sequence length="598" mass="67579">MEPFVYYYCGCPDLNTGHSEDDRPDSFDSYRARTSLFSLYRLYFCEDCHRIRCPSCVQDEIISYYCPNCLFEVPSASVKSEKNRCARNCFECPDCFNTLSVVHDGEAAPNTASDDNGEAYYLSCGFCRWNSRQIGITFAKPTSLALQLQKSEDNLADNIEFDHLKEHFDKAADALLATSSTSAFLSLHGLNSMYSKFGLSLPPTQNIKEEDFNNYEPAMHKQDDDLQVLDQLMMLEHAHEASTTLQRSRQLHDQPALISNIRPQRIPLRVKKTKRCRSCRHVLIKPESKAQTSRFKIKLVAMNYIPAIAIVALPRKPWPFKVGIPMQFALKFTNPIYEEMHISLATTQLGDVDATITILSPSFTIGPYNELWDYDDELPSSQGSSKANPKGGDTPQRWEAGVYEKRDNYTCILVEVTPQKMGELKFPLLINYSYKAEDRMDTESNDGDIDIPSKSEDGSPEHDDGMRTSSFWVGDQTRHGLSPELHYTTIPPPEETAKAEKPFHPLARAGLLPQERILLMTIVGSLWGFVAGSYIGGRQSGLQYLAENAHRLPRTVQGWYFYHKTKNYKVMYGGIKRGARYAGQTGAVVMAYATLEAV</sequence>
<evidence type="ECO:0000256" key="2">
    <source>
        <dbReference type="ARBA" id="ARBA00004529"/>
    </source>
</evidence>